<sequence>MVPVGGVGFKYWRKRIKPLRPWLIGLRIPEIIKELADVVPFIYLCCKLSVVEQSWATQPGDPKAVIVKDRDSLKLCDGQFWIELSLNEDSEKLMVCGSRYTCFFIVFLNEYSIHYNFNLGRFVAQASEVKFVKETHCLEQAFGSIPCIMTCKEELLAQPSTPLSDVPDLRDYSFGGDMKKKGLGISCSCSNTGIPQMIEEERLNADNGVVVERQDNCATVDQWIPTQNASGETLTGLAEVETDVYLDTSCIYSHPLSPDAVNTRSNGAPHREENSRDSRLLSEDVVSGTEGELDCPKRLSCTPPEKVISNSDIPLFCGDNSPFLNGPGLRTLPDLNSDRLRLLENLANTPAIVWSTDRSSFLHWLGAQEATVEVCYLEETVHAIDELQEITPARPFSEHFINFAFSD</sequence>
<name>A0A068WI49_ECHGR</name>
<dbReference type="EMBL" id="LK028577">
    <property type="protein sequence ID" value="CDS17345.1"/>
    <property type="molecule type" value="Genomic_DNA"/>
</dbReference>
<dbReference type="OrthoDB" id="6242124at2759"/>
<evidence type="ECO:0000313" key="2">
    <source>
        <dbReference type="EMBL" id="CDS17345.1"/>
    </source>
</evidence>
<protein>
    <submittedName>
        <fullName evidence="4">DUF295 domain-containing protein</fullName>
    </submittedName>
</protein>
<evidence type="ECO:0000313" key="4">
    <source>
        <dbReference type="WBParaSite" id="EgrG_001009300"/>
    </source>
</evidence>
<feature type="region of interest" description="Disordered" evidence="1">
    <location>
        <begin position="258"/>
        <end position="279"/>
    </location>
</feature>
<evidence type="ECO:0000313" key="3">
    <source>
        <dbReference type="Proteomes" id="UP000492820"/>
    </source>
</evidence>
<dbReference type="WBParaSite" id="EgrG_001009300">
    <property type="protein sequence ID" value="EgrG_001009300"/>
    <property type="gene ID" value="EgrG_001009300"/>
</dbReference>
<reference evidence="2" key="2">
    <citation type="submission" date="2014-06" db="EMBL/GenBank/DDBJ databases">
        <authorList>
            <person name="Aslett M."/>
        </authorList>
    </citation>
    <scope>NUCLEOTIDE SEQUENCE</scope>
</reference>
<accession>A0A068WI49</accession>
<organism evidence="2">
    <name type="scientific">Echinococcus granulosus</name>
    <name type="common">Hydatid tapeworm</name>
    <dbReference type="NCBI Taxonomy" id="6210"/>
    <lineage>
        <taxon>Eukaryota</taxon>
        <taxon>Metazoa</taxon>
        <taxon>Spiralia</taxon>
        <taxon>Lophotrochozoa</taxon>
        <taxon>Platyhelminthes</taxon>
        <taxon>Cestoda</taxon>
        <taxon>Eucestoda</taxon>
        <taxon>Cyclophyllidea</taxon>
        <taxon>Taeniidae</taxon>
        <taxon>Echinococcus</taxon>
        <taxon>Echinococcus granulosus group</taxon>
    </lineage>
</organism>
<reference evidence="2 3" key="1">
    <citation type="journal article" date="2013" name="Nature">
        <title>The genomes of four tapeworm species reveal adaptations to parasitism.</title>
        <authorList>
            <person name="Tsai I.J."/>
            <person name="Zarowiecki M."/>
            <person name="Holroyd N."/>
            <person name="Garciarrubio A."/>
            <person name="Sanchez-Flores A."/>
            <person name="Brooks K.L."/>
            <person name="Tracey A."/>
            <person name="Bobes R.J."/>
            <person name="Fragoso G."/>
            <person name="Sciutto E."/>
            <person name="Aslett M."/>
            <person name="Beasley H."/>
            <person name="Bennett H.M."/>
            <person name="Cai J."/>
            <person name="Camicia F."/>
            <person name="Clark R."/>
            <person name="Cucher M."/>
            <person name="De Silva N."/>
            <person name="Day T.A."/>
            <person name="Deplazes P."/>
            <person name="Estrada K."/>
            <person name="Fernandez C."/>
            <person name="Holland P.W."/>
            <person name="Hou J."/>
            <person name="Hu S."/>
            <person name="Huckvale T."/>
            <person name="Hung S.S."/>
            <person name="Kamenetzky L."/>
            <person name="Keane J.A."/>
            <person name="Kiss F."/>
            <person name="Koziol U."/>
            <person name="Lambert O."/>
            <person name="Liu K."/>
            <person name="Luo X."/>
            <person name="Luo Y."/>
            <person name="Macchiaroli N."/>
            <person name="Nichol S."/>
            <person name="Paps J."/>
            <person name="Parkinson J."/>
            <person name="Pouchkina-Stantcheva N."/>
            <person name="Riddiford N."/>
            <person name="Rosenzvit M."/>
            <person name="Salinas G."/>
            <person name="Wasmuth J.D."/>
            <person name="Zamanian M."/>
            <person name="Zheng Y."/>
            <person name="Cai X."/>
            <person name="Soberon X."/>
            <person name="Olson P.D."/>
            <person name="Laclette J.P."/>
            <person name="Brehm K."/>
            <person name="Berriman M."/>
            <person name="Garciarrubio A."/>
            <person name="Bobes R.J."/>
            <person name="Fragoso G."/>
            <person name="Sanchez-Flores A."/>
            <person name="Estrada K."/>
            <person name="Cevallos M.A."/>
            <person name="Morett E."/>
            <person name="Gonzalez V."/>
            <person name="Portillo T."/>
            <person name="Ochoa-Leyva A."/>
            <person name="Jose M.V."/>
            <person name="Sciutto E."/>
            <person name="Landa A."/>
            <person name="Jimenez L."/>
            <person name="Valdes V."/>
            <person name="Carrero J.C."/>
            <person name="Larralde C."/>
            <person name="Morales-Montor J."/>
            <person name="Limon-Lason J."/>
            <person name="Soberon X."/>
            <person name="Laclette J.P."/>
        </authorList>
    </citation>
    <scope>NUCLEOTIDE SEQUENCE [LARGE SCALE GENOMIC DNA]</scope>
</reference>
<reference evidence="4" key="3">
    <citation type="submission" date="2020-10" db="UniProtKB">
        <authorList>
            <consortium name="WormBaseParasite"/>
        </authorList>
    </citation>
    <scope>IDENTIFICATION</scope>
</reference>
<evidence type="ECO:0000256" key="1">
    <source>
        <dbReference type="SAM" id="MobiDB-lite"/>
    </source>
</evidence>
<gene>
    <name evidence="2" type="ORF">EgrG_001009300</name>
</gene>
<dbReference type="Proteomes" id="UP000492820">
    <property type="component" value="Unassembled WGS sequence"/>
</dbReference>
<dbReference type="AlphaFoldDB" id="A0A068WI49"/>
<proteinExistence type="predicted"/>
<feature type="compositionally biased region" description="Basic and acidic residues" evidence="1">
    <location>
        <begin position="269"/>
        <end position="279"/>
    </location>
</feature>